<keyword evidence="2" id="KW-0472">Membrane</keyword>
<feature type="domain" description="Ig-like" evidence="3">
    <location>
        <begin position="971"/>
        <end position="1073"/>
    </location>
</feature>
<dbReference type="InterPro" id="IPR013783">
    <property type="entry name" value="Ig-like_fold"/>
</dbReference>
<reference evidence="4" key="4">
    <citation type="submission" date="2025-09" db="UniProtKB">
        <authorList>
            <consortium name="Ensembl"/>
        </authorList>
    </citation>
    <scope>IDENTIFICATION</scope>
</reference>
<organism evidence="4 5">
    <name type="scientific">Esox lucius</name>
    <name type="common">Northern pike</name>
    <dbReference type="NCBI Taxonomy" id="8010"/>
    <lineage>
        <taxon>Eukaryota</taxon>
        <taxon>Metazoa</taxon>
        <taxon>Chordata</taxon>
        <taxon>Craniata</taxon>
        <taxon>Vertebrata</taxon>
        <taxon>Euteleostomi</taxon>
        <taxon>Actinopterygii</taxon>
        <taxon>Neopterygii</taxon>
        <taxon>Teleostei</taxon>
        <taxon>Protacanthopterygii</taxon>
        <taxon>Esociformes</taxon>
        <taxon>Esocidae</taxon>
        <taxon>Esox</taxon>
    </lineage>
</organism>
<gene>
    <name evidence="4" type="primary">PTPRH</name>
</gene>
<dbReference type="PROSITE" id="PS00290">
    <property type="entry name" value="IG_MHC"/>
    <property type="match status" value="5"/>
</dbReference>
<dbReference type="InterPro" id="IPR003006">
    <property type="entry name" value="Ig/MHC_CS"/>
</dbReference>
<feature type="domain" description="Ig-like" evidence="3">
    <location>
        <begin position="541"/>
        <end position="641"/>
    </location>
</feature>
<evidence type="ECO:0000259" key="3">
    <source>
        <dbReference type="PROSITE" id="PS50835"/>
    </source>
</evidence>
<proteinExistence type="predicted"/>
<dbReference type="SUPFAM" id="SSF48726">
    <property type="entry name" value="Immunoglobulin"/>
    <property type="match status" value="11"/>
</dbReference>
<feature type="domain" description="Ig-like" evidence="3">
    <location>
        <begin position="12"/>
        <end position="107"/>
    </location>
</feature>
<feature type="domain" description="Ig-like" evidence="3">
    <location>
        <begin position="449"/>
        <end position="534"/>
    </location>
</feature>
<reference evidence="4" key="2">
    <citation type="submission" date="2020-02" db="EMBL/GenBank/DDBJ databases">
        <title>Esox lucius (northern pike) genome, fEsoLuc1, primary haplotype.</title>
        <authorList>
            <person name="Myers G."/>
            <person name="Karagic N."/>
            <person name="Meyer A."/>
            <person name="Pippel M."/>
            <person name="Reichard M."/>
            <person name="Winkler S."/>
            <person name="Tracey A."/>
            <person name="Sims Y."/>
            <person name="Howe K."/>
            <person name="Rhie A."/>
            <person name="Formenti G."/>
            <person name="Durbin R."/>
            <person name="Fedrigo O."/>
            <person name="Jarvis E.D."/>
        </authorList>
    </citation>
    <scope>NUCLEOTIDE SEQUENCE [LARGE SCALE GENOMIC DNA]</scope>
</reference>
<feature type="transmembrane region" description="Helical" evidence="2">
    <location>
        <begin position="1214"/>
        <end position="1238"/>
    </location>
</feature>
<dbReference type="InterPro" id="IPR050380">
    <property type="entry name" value="Immune_Resp_Modulators"/>
</dbReference>
<dbReference type="InterPro" id="IPR007110">
    <property type="entry name" value="Ig-like_dom"/>
</dbReference>
<dbReference type="Proteomes" id="UP000265140">
    <property type="component" value="Chromosome 11"/>
</dbReference>
<dbReference type="InterPro" id="IPR003597">
    <property type="entry name" value="Ig_C1-set"/>
</dbReference>
<name>A0A6Q2XAU1_ESOLU</name>
<dbReference type="PANTHER" id="PTHR23411">
    <property type="entry name" value="TAPASIN"/>
    <property type="match status" value="1"/>
</dbReference>
<dbReference type="Pfam" id="PF07654">
    <property type="entry name" value="C1-set"/>
    <property type="match status" value="8"/>
</dbReference>
<evidence type="ECO:0000256" key="1">
    <source>
        <dbReference type="ARBA" id="ARBA00023319"/>
    </source>
</evidence>
<keyword evidence="2" id="KW-1133">Transmembrane helix</keyword>
<feature type="domain" description="Ig-like" evidence="3">
    <location>
        <begin position="757"/>
        <end position="857"/>
    </location>
</feature>
<reference evidence="4" key="3">
    <citation type="submission" date="2025-08" db="UniProtKB">
        <authorList>
            <consortium name="Ensembl"/>
        </authorList>
    </citation>
    <scope>IDENTIFICATION</scope>
</reference>
<dbReference type="CDD" id="cd21819">
    <property type="entry name" value="IgC1_CH1_IgM"/>
    <property type="match status" value="1"/>
</dbReference>
<protein>
    <recommendedName>
        <fullName evidence="3">Ig-like domain-containing protein</fullName>
    </recommendedName>
</protein>
<dbReference type="Bgee" id="ENSELUG00000024613">
    <property type="expression patterns" value="Expressed in head kidney and 7 other cell types or tissues"/>
</dbReference>
<dbReference type="Gene3D" id="2.60.40.10">
    <property type="entry name" value="Immunoglobulins"/>
    <property type="match status" value="11"/>
</dbReference>
<keyword evidence="1" id="KW-0393">Immunoglobulin domain</keyword>
<dbReference type="Ensembl" id="ENSELUT00000053489.2">
    <property type="protein sequence ID" value="ENSELUP00000050372.2"/>
    <property type="gene ID" value="ENSELUG00000024613.3"/>
</dbReference>
<feature type="domain" description="Ig-like" evidence="3">
    <location>
        <begin position="665"/>
        <end position="750"/>
    </location>
</feature>
<sequence length="1242" mass="136079">MVTVSSATATAPTLFPLAQCGSGTKDMLTLGCMATGFTPPSITFKWKDSTTTALTDFIQYPSVQSNGKYMGVSQLSVKKADWEKRNFICAVEHSTGPKDVVFKKPVSEPMTVILNPPKVYNLFVNHQAVLECVINGKNTNAVRNARIAWNVNKQSRRDGISEVVKNDQQTPRKVSTLTLNRRDWGTVNTVQCSAESNGITTGNQELVINHGCEGYSVSANILSEESMNDKGVVTLVCLVVSPSLCDFYILWKEGSTPQDEQNSEVVTNPPQKTHSGSYTITSIFTTSKGKWDNNVKFSCSVTHAGLDTGTGPREISVSKPSVSEPMTVILNPPKVYNLFVNHQAVLECVINGKNTNAVRNARIAWNVNKQSRRDGISEVVKNDQQTPRKVSTLTLNRRDWGTVNTVQCSAESNGITTGNQELVINHGCEGYSVSANILSEESMNDKGVVTLVCLVVSPSLCDFYILWKEGSTPQDEQNSEVVTNPPQKTHSGSYTITSIFTTSKGKWDNNVKFSCSVTHAGLDTGTGPREISVSKPSVPEPMTVTLNPPRAYSLFVNHQAVLECVINGKNTNAVRNARIAWNVNKQSRRDGISEVVKNDQQTPRKVSTLTLNRRDWGTVNTVQCSAESNGITTGNQELVINHGCKGYSVSAHILSEESMNDKGVVTLVCLVVSPSLCDFYILWKEGSTPQDEQNSEVVTNPPQKTHSGSYTITSIFTTSKGKWDNNVKFSCSVTHAGLDTGTAPREISVSKPSVPEPMTVTLNPPRVYSLFVNHQAVLECVINGKNTNAVRNARIAWNVNKQSRRDGISEVVKNDQQTPRKVSTLTLNRRDWGTVNTVQCSAESNGITTGNQELVINHGCKDFSVSAHILPEEYMNDKGVVTLVCLVVSPSLCDFYILWKEGSTPQDEQNREVVTGPPQKTHSGSYTITSIFTTSKGKWDNNVKFSCSVTHSGLDTGTGPREISVSKASVPKPMTVTLNPPKVYNLFVNHQAVLECVINGKNTNAVRNARITWNVNKQSRRDGISEVVKNEQQKPRKVSTLTLNRRDWGTVNTVQCSAESNGIKTGIQELVVNHGCKDFSVSAHILPEGSMNDKGVVTLVCLVVSPSLCDFYILWKEGSTPQDEQNREVVTGPPQKTLSGSYTITSIFTTSKGKWDNNVKFSCSVTHAGLDTDTAPREISLSKALEKNQLPMPDGDSVTECNKMDDEEDEFRSLWSTASIFIILFSLSITYSAVISLVKMKP</sequence>
<dbReference type="GeneTree" id="ENSGT01060000248704"/>
<keyword evidence="2" id="KW-0812">Transmembrane</keyword>
<dbReference type="SMART" id="SM00409">
    <property type="entry name" value="IG"/>
    <property type="match status" value="10"/>
</dbReference>
<dbReference type="AlphaFoldDB" id="A0A6Q2XAU1"/>
<accession>A0A6Q2XAU1</accession>
<feature type="domain" description="Ig-like" evidence="3">
    <location>
        <begin position="881"/>
        <end position="966"/>
    </location>
</feature>
<dbReference type="SMART" id="SM00407">
    <property type="entry name" value="IGc1"/>
    <property type="match status" value="6"/>
</dbReference>
<dbReference type="PROSITE" id="PS50835">
    <property type="entry name" value="IG_LIKE"/>
    <property type="match status" value="11"/>
</dbReference>
<keyword evidence="5" id="KW-1185">Reference proteome</keyword>
<evidence type="ECO:0000256" key="2">
    <source>
        <dbReference type="SAM" id="Phobius"/>
    </source>
</evidence>
<feature type="domain" description="Ig-like" evidence="3">
    <location>
        <begin position="1088"/>
        <end position="1180"/>
    </location>
</feature>
<feature type="domain" description="Ig-like" evidence="3">
    <location>
        <begin position="233"/>
        <end position="318"/>
    </location>
</feature>
<evidence type="ECO:0000313" key="4">
    <source>
        <dbReference type="Ensembl" id="ENSELUP00000050372.2"/>
    </source>
</evidence>
<reference evidence="5" key="1">
    <citation type="journal article" date="2014" name="PLoS ONE">
        <title>The genome and linkage map of the northern pike (Esox lucius): conserved synteny revealed between the salmonid sister group and the Neoteleostei.</title>
        <authorList>
            <person name="Rondeau E.B."/>
            <person name="Minkley D.R."/>
            <person name="Leong J.S."/>
            <person name="Messmer A.M."/>
            <person name="Jantzen J.R."/>
            <person name="von Schalburg K.R."/>
            <person name="Lemon C."/>
            <person name="Bird N.H."/>
            <person name="Koop B.F."/>
        </authorList>
    </citation>
    <scope>NUCLEOTIDE SEQUENCE</scope>
</reference>
<feature type="domain" description="Ig-like" evidence="3">
    <location>
        <begin position="109"/>
        <end position="209"/>
    </location>
</feature>
<dbReference type="FunFam" id="2.60.40.10:FF:002350">
    <property type="entry name" value="Immunoglobulin heavy variable 1-4"/>
    <property type="match status" value="1"/>
</dbReference>
<dbReference type="InterPro" id="IPR036179">
    <property type="entry name" value="Ig-like_dom_sf"/>
</dbReference>
<feature type="domain" description="Ig-like" evidence="3">
    <location>
        <begin position="325"/>
        <end position="425"/>
    </location>
</feature>
<dbReference type="InterPro" id="IPR003599">
    <property type="entry name" value="Ig_sub"/>
</dbReference>
<evidence type="ECO:0000313" key="5">
    <source>
        <dbReference type="Proteomes" id="UP000265140"/>
    </source>
</evidence>